<dbReference type="GO" id="GO:0071218">
    <property type="term" value="P:cellular response to misfolded protein"/>
    <property type="evidence" value="ECO:0007669"/>
    <property type="project" value="TreeGrafter"/>
</dbReference>
<dbReference type="GO" id="GO:0005789">
    <property type="term" value="C:endoplasmic reticulum membrane"/>
    <property type="evidence" value="ECO:0007669"/>
    <property type="project" value="TreeGrafter"/>
</dbReference>
<evidence type="ECO:0000256" key="5">
    <source>
        <dbReference type="SAM" id="MobiDB-lite"/>
    </source>
</evidence>
<dbReference type="Pfam" id="PF00226">
    <property type="entry name" value="DnaJ"/>
    <property type="match status" value="1"/>
</dbReference>
<dbReference type="RefSeq" id="XP_025352557.1">
    <property type="nucleotide sequence ID" value="XM_025503008.1"/>
</dbReference>
<keyword evidence="3" id="KW-1133">Transmembrane helix</keyword>
<dbReference type="GeneID" id="37024789"/>
<accession>A0A316V9S9</accession>
<gene>
    <name evidence="7" type="ORF">FA14DRAFT_86563</name>
</gene>
<dbReference type="InterPro" id="IPR001623">
    <property type="entry name" value="DnaJ_domain"/>
</dbReference>
<dbReference type="EMBL" id="KZ819606">
    <property type="protein sequence ID" value="PWN32255.1"/>
    <property type="molecule type" value="Genomic_DNA"/>
</dbReference>
<dbReference type="PRINTS" id="PR00625">
    <property type="entry name" value="JDOMAIN"/>
</dbReference>
<feature type="region of interest" description="Disordered" evidence="5">
    <location>
        <begin position="54"/>
        <end position="104"/>
    </location>
</feature>
<evidence type="ECO:0000256" key="1">
    <source>
        <dbReference type="ARBA" id="ARBA00004167"/>
    </source>
</evidence>
<feature type="compositionally biased region" description="Low complexity" evidence="5">
    <location>
        <begin position="59"/>
        <end position="69"/>
    </location>
</feature>
<dbReference type="FunCoup" id="A0A316V9S9">
    <property type="interactions" value="362"/>
</dbReference>
<dbReference type="SMART" id="SM00271">
    <property type="entry name" value="DnaJ"/>
    <property type="match status" value="1"/>
</dbReference>
<keyword evidence="8" id="KW-1185">Reference proteome</keyword>
<evidence type="ECO:0000313" key="7">
    <source>
        <dbReference type="EMBL" id="PWN32255.1"/>
    </source>
</evidence>
<dbReference type="PANTHER" id="PTHR43908:SF3">
    <property type="entry name" value="AT29763P-RELATED"/>
    <property type="match status" value="1"/>
</dbReference>
<evidence type="ECO:0000259" key="6">
    <source>
        <dbReference type="PROSITE" id="PS50076"/>
    </source>
</evidence>
<comment type="subcellular location">
    <subcellularLocation>
        <location evidence="1">Membrane</location>
        <topology evidence="1">Single-pass membrane protein</topology>
    </subcellularLocation>
</comment>
<sequence length="451" mass="49069">MSSPEDGAKAYALAMKHSQSGNLESALKWTKKALSIDPGLTKAKILLTSLEKGHMPGYEEGSSSSAAGSTGKTNGMNGHASAEGLKKRATASSTRESPSTPQREYTEVQMKIVTQVNKSGRENDYYGVLGLKKSDEPDENAIKKGYRKLALQLHPDKNGAPGADEAFKIVSKAFTILSDADKRAMYDRYGGDPDSRGGGSSAAGRASGFGAGGPAFRTYGNGMGGAEIDPNDLFNMFFGGGMGNGFGGTTFSFGGPGGVHMHQFGGGNAFHARQARQGPRRAANNNESTPMLLQLLPLLILGLFSLLSYAPTLFSTPDPQFDWTPSAHFRTERHTPTHNVKYYVDQSTWHTHPWVAAAAKINAKDSAVQAEANRASSKLQDFERRVENQFKNSLYRDCQRRREYQERRINAAQGTLFGIGADREAEKRIRSERYDSCERLKDFGINFGIQI</sequence>
<evidence type="ECO:0000256" key="2">
    <source>
        <dbReference type="ARBA" id="ARBA00022692"/>
    </source>
</evidence>
<dbReference type="Pfam" id="PF09320">
    <property type="entry name" value="DUF1977"/>
    <property type="match status" value="1"/>
</dbReference>
<evidence type="ECO:0000256" key="4">
    <source>
        <dbReference type="ARBA" id="ARBA00023136"/>
    </source>
</evidence>
<organism evidence="7 8">
    <name type="scientific">Meira miltonrushii</name>
    <dbReference type="NCBI Taxonomy" id="1280837"/>
    <lineage>
        <taxon>Eukaryota</taxon>
        <taxon>Fungi</taxon>
        <taxon>Dikarya</taxon>
        <taxon>Basidiomycota</taxon>
        <taxon>Ustilaginomycotina</taxon>
        <taxon>Exobasidiomycetes</taxon>
        <taxon>Exobasidiales</taxon>
        <taxon>Brachybasidiaceae</taxon>
        <taxon>Meira</taxon>
    </lineage>
</organism>
<feature type="domain" description="J" evidence="6">
    <location>
        <begin position="124"/>
        <end position="190"/>
    </location>
</feature>
<dbReference type="InterPro" id="IPR015399">
    <property type="entry name" value="DUF1977_DnaJ-like"/>
</dbReference>
<dbReference type="InterPro" id="IPR036869">
    <property type="entry name" value="J_dom_sf"/>
</dbReference>
<dbReference type="InParanoid" id="A0A316V9S9"/>
<dbReference type="OrthoDB" id="1507364at2759"/>
<dbReference type="CDD" id="cd06257">
    <property type="entry name" value="DnaJ"/>
    <property type="match status" value="1"/>
</dbReference>
<name>A0A316V9S9_9BASI</name>
<keyword evidence="2" id="KW-0812">Transmembrane</keyword>
<dbReference type="GO" id="GO:0030544">
    <property type="term" value="F:Hsp70 protein binding"/>
    <property type="evidence" value="ECO:0007669"/>
    <property type="project" value="TreeGrafter"/>
</dbReference>
<evidence type="ECO:0000256" key="3">
    <source>
        <dbReference type="ARBA" id="ARBA00022989"/>
    </source>
</evidence>
<dbReference type="PANTHER" id="PTHR43908">
    <property type="entry name" value="AT29763P-RELATED"/>
    <property type="match status" value="1"/>
</dbReference>
<dbReference type="PROSITE" id="PS50076">
    <property type="entry name" value="DNAJ_2"/>
    <property type="match status" value="1"/>
</dbReference>
<feature type="compositionally biased region" description="Polar residues" evidence="5">
    <location>
        <begin position="90"/>
        <end position="103"/>
    </location>
</feature>
<dbReference type="Gene3D" id="1.10.287.110">
    <property type="entry name" value="DnaJ domain"/>
    <property type="match status" value="1"/>
</dbReference>
<dbReference type="SUPFAM" id="SSF46565">
    <property type="entry name" value="Chaperone J-domain"/>
    <property type="match status" value="1"/>
</dbReference>
<dbReference type="InterPro" id="IPR051100">
    <property type="entry name" value="DnaJ_subfamily_B/C"/>
</dbReference>
<protein>
    <submittedName>
        <fullName evidence="7">DnaJ-domain-containing protein</fullName>
    </submittedName>
</protein>
<evidence type="ECO:0000313" key="8">
    <source>
        <dbReference type="Proteomes" id="UP000245771"/>
    </source>
</evidence>
<proteinExistence type="predicted"/>
<dbReference type="STRING" id="1280837.A0A316V9S9"/>
<dbReference type="Proteomes" id="UP000245771">
    <property type="component" value="Unassembled WGS sequence"/>
</dbReference>
<reference evidence="7 8" key="1">
    <citation type="journal article" date="2018" name="Mol. Biol. Evol.">
        <title>Broad Genomic Sampling Reveals a Smut Pathogenic Ancestry of the Fungal Clade Ustilaginomycotina.</title>
        <authorList>
            <person name="Kijpornyongpan T."/>
            <person name="Mondo S.J."/>
            <person name="Barry K."/>
            <person name="Sandor L."/>
            <person name="Lee J."/>
            <person name="Lipzen A."/>
            <person name="Pangilinan J."/>
            <person name="LaButti K."/>
            <person name="Hainaut M."/>
            <person name="Henrissat B."/>
            <person name="Grigoriev I.V."/>
            <person name="Spatafora J.W."/>
            <person name="Aime M.C."/>
        </authorList>
    </citation>
    <scope>NUCLEOTIDE SEQUENCE [LARGE SCALE GENOMIC DNA]</scope>
    <source>
        <strain evidence="7 8">MCA 3882</strain>
    </source>
</reference>
<dbReference type="AlphaFoldDB" id="A0A316V9S9"/>
<keyword evidence="4" id="KW-0472">Membrane</keyword>